<dbReference type="EMBL" id="BMJS01000001">
    <property type="protein sequence ID" value="GGF87928.1"/>
    <property type="molecule type" value="Genomic_DNA"/>
</dbReference>
<protein>
    <submittedName>
        <fullName evidence="2">Uncharacterized protein</fullName>
    </submittedName>
</protein>
<name>A0A8J3E7P0_9GAMM</name>
<dbReference type="AlphaFoldDB" id="A0A8J3E7P0"/>
<keyword evidence="3" id="KW-1185">Reference proteome</keyword>
<evidence type="ECO:0000313" key="3">
    <source>
        <dbReference type="Proteomes" id="UP000636949"/>
    </source>
</evidence>
<keyword evidence="1" id="KW-0812">Transmembrane</keyword>
<organism evidence="2 3">
    <name type="scientific">Cysteiniphilum litorale</name>
    <dbReference type="NCBI Taxonomy" id="2056700"/>
    <lineage>
        <taxon>Bacteria</taxon>
        <taxon>Pseudomonadati</taxon>
        <taxon>Pseudomonadota</taxon>
        <taxon>Gammaproteobacteria</taxon>
        <taxon>Thiotrichales</taxon>
        <taxon>Fastidiosibacteraceae</taxon>
        <taxon>Cysteiniphilum</taxon>
    </lineage>
</organism>
<keyword evidence="1" id="KW-0472">Membrane</keyword>
<evidence type="ECO:0000256" key="1">
    <source>
        <dbReference type="SAM" id="Phobius"/>
    </source>
</evidence>
<reference evidence="2" key="2">
    <citation type="submission" date="2020-09" db="EMBL/GenBank/DDBJ databases">
        <authorList>
            <person name="Sun Q."/>
            <person name="Zhou Y."/>
        </authorList>
    </citation>
    <scope>NUCLEOTIDE SEQUENCE</scope>
    <source>
        <strain evidence="2">CGMCC 1.15758</strain>
    </source>
</reference>
<accession>A0A8J3E7P0</accession>
<keyword evidence="1" id="KW-1133">Transmembrane helix</keyword>
<dbReference type="OrthoDB" id="5604442at2"/>
<proteinExistence type="predicted"/>
<dbReference type="RefSeq" id="WP_117001248.1">
    <property type="nucleotide sequence ID" value="NZ_BMJS01000001.1"/>
</dbReference>
<evidence type="ECO:0000313" key="2">
    <source>
        <dbReference type="EMBL" id="GGF87928.1"/>
    </source>
</evidence>
<comment type="caution">
    <text evidence="2">The sequence shown here is derived from an EMBL/GenBank/DDBJ whole genome shotgun (WGS) entry which is preliminary data.</text>
</comment>
<feature type="transmembrane region" description="Helical" evidence="1">
    <location>
        <begin position="23"/>
        <end position="40"/>
    </location>
</feature>
<gene>
    <name evidence="2" type="ORF">GCM10010995_01440</name>
</gene>
<dbReference type="Proteomes" id="UP000636949">
    <property type="component" value="Unassembled WGS sequence"/>
</dbReference>
<reference evidence="2" key="1">
    <citation type="journal article" date="2014" name="Int. J. Syst. Evol. Microbiol.">
        <title>Complete genome sequence of Corynebacterium casei LMG S-19264T (=DSM 44701T), isolated from a smear-ripened cheese.</title>
        <authorList>
            <consortium name="US DOE Joint Genome Institute (JGI-PGF)"/>
            <person name="Walter F."/>
            <person name="Albersmeier A."/>
            <person name="Kalinowski J."/>
            <person name="Ruckert C."/>
        </authorList>
    </citation>
    <scope>NUCLEOTIDE SEQUENCE</scope>
    <source>
        <strain evidence="2">CGMCC 1.15758</strain>
    </source>
</reference>
<sequence>MIRANQNQSIDLLIAMSRFQQNIIYAGILIAVIGFFWAIVPKTKYEAHAVYLPQTKEIYSPVKLQDVQFYASEDMNLRKAVPVVNGLNESPIGIIRVDTHYTSKKEIQAACEQNVQKAKEVAAQYGATKVIGNCVASGNTGPLDGANLYAYAYH</sequence>